<evidence type="ECO:0000256" key="2">
    <source>
        <dbReference type="ARBA" id="ARBA00022801"/>
    </source>
</evidence>
<evidence type="ECO:0000256" key="3">
    <source>
        <dbReference type="ARBA" id="ARBA00023186"/>
    </source>
</evidence>
<dbReference type="Gene3D" id="3.30.1220.10">
    <property type="entry name" value="CobW-like, C-terminal domain"/>
    <property type="match status" value="1"/>
</dbReference>
<evidence type="ECO:0000313" key="8">
    <source>
        <dbReference type="EMBL" id="MEN3069158.1"/>
    </source>
</evidence>
<keyword evidence="2" id="KW-0378">Hydrolase</keyword>
<evidence type="ECO:0000256" key="6">
    <source>
        <dbReference type="ARBA" id="ARBA00049117"/>
    </source>
</evidence>
<dbReference type="Proteomes" id="UP001410394">
    <property type="component" value="Unassembled WGS sequence"/>
</dbReference>
<keyword evidence="9" id="KW-1185">Reference proteome</keyword>
<proteinExistence type="inferred from homology"/>
<dbReference type="RefSeq" id="WP_345919924.1">
    <property type="nucleotide sequence ID" value="NZ_JBDIVE010000005.1"/>
</dbReference>
<dbReference type="PANTHER" id="PTHR13748:SF62">
    <property type="entry name" value="COBW DOMAIN-CONTAINING PROTEIN"/>
    <property type="match status" value="1"/>
</dbReference>
<organism evidence="8 9">
    <name type="scientific">Uliginosibacterium sediminicola</name>
    <dbReference type="NCBI Taxonomy" id="2024550"/>
    <lineage>
        <taxon>Bacteria</taxon>
        <taxon>Pseudomonadati</taxon>
        <taxon>Pseudomonadota</taxon>
        <taxon>Betaproteobacteria</taxon>
        <taxon>Rhodocyclales</taxon>
        <taxon>Zoogloeaceae</taxon>
        <taxon>Uliginosibacterium</taxon>
    </lineage>
</organism>
<dbReference type="CDD" id="cd03112">
    <property type="entry name" value="CobW-like"/>
    <property type="match status" value="1"/>
</dbReference>
<name>A0ABU9Z046_9RHOO</name>
<dbReference type="PANTHER" id="PTHR13748">
    <property type="entry name" value="COBW-RELATED"/>
    <property type="match status" value="1"/>
</dbReference>
<keyword evidence="1" id="KW-0547">Nucleotide-binding</keyword>
<evidence type="ECO:0000256" key="1">
    <source>
        <dbReference type="ARBA" id="ARBA00022741"/>
    </source>
</evidence>
<accession>A0ABU9Z046</accession>
<feature type="domain" description="CobW C-terminal" evidence="7">
    <location>
        <begin position="234"/>
        <end position="328"/>
    </location>
</feature>
<keyword evidence="3" id="KW-0143">Chaperone</keyword>
<dbReference type="InterPro" id="IPR051316">
    <property type="entry name" value="Zinc-reg_GTPase_activator"/>
</dbReference>
<reference evidence="8 9" key="1">
    <citation type="journal article" date="2018" name="Int. J. Syst. Evol. Microbiol.">
        <title>Uliginosibacterium sediminicola sp. nov., isolated from freshwater sediment.</title>
        <authorList>
            <person name="Hwang W.M."/>
            <person name="Kim S.M."/>
            <person name="Kang K."/>
            <person name="Ahn T.Y."/>
        </authorList>
    </citation>
    <scope>NUCLEOTIDE SEQUENCE [LARGE SCALE GENOMIC DNA]</scope>
    <source>
        <strain evidence="8 9">M1-21</strain>
    </source>
</reference>
<dbReference type="SMART" id="SM00833">
    <property type="entry name" value="CobW_C"/>
    <property type="match status" value="1"/>
</dbReference>
<dbReference type="SUPFAM" id="SSF52540">
    <property type="entry name" value="P-loop containing nucleoside triphosphate hydrolases"/>
    <property type="match status" value="1"/>
</dbReference>
<gene>
    <name evidence="8" type="ORF">ABDB84_11775</name>
</gene>
<protein>
    <submittedName>
        <fullName evidence="8">GTP-binding protein</fullName>
    </submittedName>
</protein>
<comment type="catalytic activity">
    <reaction evidence="6">
        <text>GTP + H2O = GDP + phosphate + H(+)</text>
        <dbReference type="Rhea" id="RHEA:19669"/>
        <dbReference type="ChEBI" id="CHEBI:15377"/>
        <dbReference type="ChEBI" id="CHEBI:15378"/>
        <dbReference type="ChEBI" id="CHEBI:37565"/>
        <dbReference type="ChEBI" id="CHEBI:43474"/>
        <dbReference type="ChEBI" id="CHEBI:58189"/>
    </reaction>
    <physiologicalReaction direction="left-to-right" evidence="6">
        <dbReference type="Rhea" id="RHEA:19670"/>
    </physiologicalReaction>
</comment>
<dbReference type="InterPro" id="IPR036627">
    <property type="entry name" value="CobW-likC_sf"/>
</dbReference>
<dbReference type="InterPro" id="IPR011629">
    <property type="entry name" value="CobW-like_C"/>
</dbReference>
<comment type="caution">
    <text evidence="8">The sequence shown here is derived from an EMBL/GenBank/DDBJ whole genome shotgun (WGS) entry which is preliminary data.</text>
</comment>
<evidence type="ECO:0000256" key="4">
    <source>
        <dbReference type="ARBA" id="ARBA00034320"/>
    </source>
</evidence>
<comment type="similarity">
    <text evidence="4">Belongs to the SIMIBI class G3E GTPase family. ZNG1 subfamily.</text>
</comment>
<evidence type="ECO:0000313" key="9">
    <source>
        <dbReference type="Proteomes" id="UP001410394"/>
    </source>
</evidence>
<comment type="function">
    <text evidence="5">Zinc chaperone that directly transfers zinc cofactor to target proteins, thereby activating them. Zinc is transferred from the CXCC motif in the GTPase domain to the zinc binding site in target proteins in a process requiring GTP hydrolysis.</text>
</comment>
<dbReference type="Gene3D" id="3.40.50.300">
    <property type="entry name" value="P-loop containing nucleotide triphosphate hydrolases"/>
    <property type="match status" value="1"/>
</dbReference>
<dbReference type="Pfam" id="PF07683">
    <property type="entry name" value="CobW_C"/>
    <property type="match status" value="1"/>
</dbReference>
<evidence type="ECO:0000259" key="7">
    <source>
        <dbReference type="SMART" id="SM00833"/>
    </source>
</evidence>
<dbReference type="Pfam" id="PF02492">
    <property type="entry name" value="cobW"/>
    <property type="match status" value="1"/>
</dbReference>
<evidence type="ECO:0000256" key="5">
    <source>
        <dbReference type="ARBA" id="ARBA00045658"/>
    </source>
</evidence>
<dbReference type="InterPro" id="IPR027417">
    <property type="entry name" value="P-loop_NTPase"/>
</dbReference>
<dbReference type="EMBL" id="JBDIVE010000005">
    <property type="protein sequence ID" value="MEN3069158.1"/>
    <property type="molecule type" value="Genomic_DNA"/>
</dbReference>
<dbReference type="SUPFAM" id="SSF90002">
    <property type="entry name" value="Hypothetical protein YjiA, C-terminal domain"/>
    <property type="match status" value="1"/>
</dbReference>
<sequence length="334" mass="36530">MSIPVTLLTGFLGAGKTTLLNRLLAGAHGERIAVIENEFGAVGIDGDLLDPAAVGVVELSNGCICCSVRGALSEALADLLARREAGSLQFDRLIIEGTGLADPVPIAQVFFTDPMLRDRFELDGVITLVDAIHFAEQLRRERVCASQIAFADRLLVSRCDLVDEAALETLHAQLRTINARAPMGDARKLAEDWQDLLHIGGFRLDERGLPSSGWQVSSSKQNVFGARRSSEVPVSSMILEHSQALDLDAISAFVDTLLADYAHDLLRYKGILSLAEEPRRLIFQGVHRIAGFDFGREWQADEQRLSRIVLIGRELPEEKLRAAFLACVSPQHAN</sequence>
<dbReference type="InterPro" id="IPR003495">
    <property type="entry name" value="CobW/HypB/UreG_nucleotide-bd"/>
</dbReference>